<protein>
    <submittedName>
        <fullName evidence="4">Reelin domain-containing protein</fullName>
    </submittedName>
</protein>
<keyword evidence="3" id="KW-1185">Reference proteome</keyword>
<dbReference type="Proteomes" id="UP000095287">
    <property type="component" value="Unplaced"/>
</dbReference>
<evidence type="ECO:0000313" key="4">
    <source>
        <dbReference type="WBParaSite" id="L893_g7498.t1"/>
    </source>
</evidence>
<feature type="chain" id="PRO_5009314882" evidence="1">
    <location>
        <begin position="21"/>
        <end position="376"/>
    </location>
</feature>
<dbReference type="AlphaFoldDB" id="A0A1I8ANB8"/>
<dbReference type="Pfam" id="PF02014">
    <property type="entry name" value="Reeler"/>
    <property type="match status" value="1"/>
</dbReference>
<dbReference type="InterPro" id="IPR002861">
    <property type="entry name" value="Reeler_dom"/>
</dbReference>
<evidence type="ECO:0000259" key="2">
    <source>
        <dbReference type="Pfam" id="PF02014"/>
    </source>
</evidence>
<reference evidence="4" key="1">
    <citation type="submission" date="2016-11" db="UniProtKB">
        <authorList>
            <consortium name="WormBaseParasite"/>
        </authorList>
    </citation>
    <scope>IDENTIFICATION</scope>
</reference>
<proteinExistence type="predicted"/>
<evidence type="ECO:0000256" key="1">
    <source>
        <dbReference type="SAM" id="SignalP"/>
    </source>
</evidence>
<sequence length="376" mass="42309">MRPTRIALLVVTILTKCTHAWFACADDLWPEEIRRRTNHSGSEATRFSIEVREAHSDRQSFVYSRRKEFRIQIVGGPFSWAEIHARSALFPHFVVGEFVNPPPKYFHLRECSRRPRASAVTEPGAQVSRRHGSFLWRAPPTTQAGPLAFVARVVAGGKTFLVQSPILTPSDATLERTACGREYGCASVGPPACSFGNSCELSIRWRCFRDHVLVEASASLANLPYHSTVAFGFTTGRHRAALCTVRPSASQPERVSFREYKLVQRRHGFPTRPKYRNATFLMGERDSTIATCRFEISRPKSGSPSIILGRVDPYGHPIAMRRKRLREKNFCDVSAFPASKKHFSLASLSKLTSRALKTPIYLITAVILLPRVPRLF</sequence>
<evidence type="ECO:0000313" key="3">
    <source>
        <dbReference type="Proteomes" id="UP000095287"/>
    </source>
</evidence>
<keyword evidence="1" id="KW-0732">Signal</keyword>
<organism evidence="3 4">
    <name type="scientific">Steinernema glaseri</name>
    <dbReference type="NCBI Taxonomy" id="37863"/>
    <lineage>
        <taxon>Eukaryota</taxon>
        <taxon>Metazoa</taxon>
        <taxon>Ecdysozoa</taxon>
        <taxon>Nematoda</taxon>
        <taxon>Chromadorea</taxon>
        <taxon>Rhabditida</taxon>
        <taxon>Tylenchina</taxon>
        <taxon>Panagrolaimomorpha</taxon>
        <taxon>Strongyloidoidea</taxon>
        <taxon>Steinernematidae</taxon>
        <taxon>Steinernema</taxon>
    </lineage>
</organism>
<dbReference type="WBParaSite" id="L893_g7498.t1">
    <property type="protein sequence ID" value="L893_g7498.t1"/>
    <property type="gene ID" value="L893_g7498"/>
</dbReference>
<name>A0A1I8ANB8_9BILA</name>
<feature type="domain" description="Reelin" evidence="2">
    <location>
        <begin position="43"/>
        <end position="160"/>
    </location>
</feature>
<accession>A0A1I8ANB8</accession>
<feature type="signal peptide" evidence="1">
    <location>
        <begin position="1"/>
        <end position="20"/>
    </location>
</feature>